<name>A0A9P0CXW4_9CUCU</name>
<organism evidence="1 2">
    <name type="scientific">Psylliodes chrysocephalus</name>
    <dbReference type="NCBI Taxonomy" id="3402493"/>
    <lineage>
        <taxon>Eukaryota</taxon>
        <taxon>Metazoa</taxon>
        <taxon>Ecdysozoa</taxon>
        <taxon>Arthropoda</taxon>
        <taxon>Hexapoda</taxon>
        <taxon>Insecta</taxon>
        <taxon>Pterygota</taxon>
        <taxon>Neoptera</taxon>
        <taxon>Endopterygota</taxon>
        <taxon>Coleoptera</taxon>
        <taxon>Polyphaga</taxon>
        <taxon>Cucujiformia</taxon>
        <taxon>Chrysomeloidea</taxon>
        <taxon>Chrysomelidae</taxon>
        <taxon>Galerucinae</taxon>
        <taxon>Alticini</taxon>
        <taxon>Psylliodes</taxon>
    </lineage>
</organism>
<evidence type="ECO:0000313" key="2">
    <source>
        <dbReference type="Proteomes" id="UP001153636"/>
    </source>
</evidence>
<dbReference type="OrthoDB" id="6781223at2759"/>
<gene>
    <name evidence="1" type="ORF">PSYICH_LOCUS7013</name>
</gene>
<proteinExistence type="predicted"/>
<dbReference type="Proteomes" id="UP001153636">
    <property type="component" value="Chromosome 2"/>
</dbReference>
<dbReference type="EMBL" id="OV651814">
    <property type="protein sequence ID" value="CAH1106697.1"/>
    <property type="molecule type" value="Genomic_DNA"/>
</dbReference>
<reference evidence="1" key="1">
    <citation type="submission" date="2022-01" db="EMBL/GenBank/DDBJ databases">
        <authorList>
            <person name="King R."/>
        </authorList>
    </citation>
    <scope>NUCLEOTIDE SEQUENCE</scope>
</reference>
<keyword evidence="2" id="KW-1185">Reference proteome</keyword>
<accession>A0A9P0CXW4</accession>
<protein>
    <submittedName>
        <fullName evidence="1">Uncharacterized protein</fullName>
    </submittedName>
</protein>
<dbReference type="AlphaFoldDB" id="A0A9P0CXW4"/>
<evidence type="ECO:0000313" key="1">
    <source>
        <dbReference type="EMBL" id="CAH1106697.1"/>
    </source>
</evidence>
<sequence length="172" mass="19985">MPPIVIDGKTSNQKALIQDLKSIVKGDFSLKHTNYTTILFVENKDDHTNVVKNMKDEKMSYHTYTHRDDKSHAFVLRGLAEGTKINDIEEELEEEHEIKPRAVYQMKTKERPLFLVVTDPAITLEYLNRNTRRILHTRVTWELHITTTSSEDHHDFILCSSESIFLITFGSV</sequence>